<dbReference type="InterPro" id="IPR035985">
    <property type="entry name" value="Ubiquitin-activating_enz"/>
</dbReference>
<dbReference type="Pfam" id="PF00899">
    <property type="entry name" value="ThiF"/>
    <property type="match status" value="1"/>
</dbReference>
<comment type="caution">
    <text evidence="3">The sequence shown here is derived from an EMBL/GenBank/DDBJ whole genome shotgun (WGS) entry which is preliminary data.</text>
</comment>
<dbReference type="EMBL" id="LNQE01001877">
    <property type="protein sequence ID" value="KUG03549.1"/>
    <property type="molecule type" value="Genomic_DNA"/>
</dbReference>
<dbReference type="PANTHER" id="PTHR43267:SF1">
    <property type="entry name" value="TRNA THREONYLCARBAMOYLADENOSINE DEHYDRATASE"/>
    <property type="match status" value="1"/>
</dbReference>
<accession>A0A0W8E541</accession>
<sequence>MDRNDSYFHRTQLLVGEAGMEILNHSRITIIGVGGVGSHAVEALCRCGVGNITIVDPDRIEESNINRQIPALSTTIGRFKTEVMAERMQQINPFLQIHHYPASYTAENSAMIAQGTCDYVIDAIDSLKDKIHLIKTCLEQDIPIISSMGTANRINPQMLKIADIKDTSICPVARKVRRELREYGIHSGLTVVYSQEIPLRKGPQLGSIVYVTATAGLLLAAYAVNSILGLDNS</sequence>
<feature type="transmembrane region" description="Helical" evidence="1">
    <location>
        <begin position="208"/>
        <end position="228"/>
    </location>
</feature>
<organism evidence="3">
    <name type="scientific">hydrocarbon metagenome</name>
    <dbReference type="NCBI Taxonomy" id="938273"/>
    <lineage>
        <taxon>unclassified sequences</taxon>
        <taxon>metagenomes</taxon>
        <taxon>ecological metagenomes</taxon>
    </lineage>
</organism>
<dbReference type="AlphaFoldDB" id="A0A0W8E541"/>
<evidence type="ECO:0000313" key="3">
    <source>
        <dbReference type="EMBL" id="KUG03549.1"/>
    </source>
</evidence>
<reference evidence="3" key="1">
    <citation type="journal article" date="2015" name="Proc. Natl. Acad. Sci. U.S.A.">
        <title>Networks of energetic and metabolic interactions define dynamics in microbial communities.</title>
        <authorList>
            <person name="Embree M."/>
            <person name="Liu J.K."/>
            <person name="Al-Bassam M.M."/>
            <person name="Zengler K."/>
        </authorList>
    </citation>
    <scope>NUCLEOTIDE SEQUENCE</scope>
</reference>
<dbReference type="GO" id="GO:0008641">
    <property type="term" value="F:ubiquitin-like modifier activating enzyme activity"/>
    <property type="evidence" value="ECO:0007669"/>
    <property type="project" value="InterPro"/>
</dbReference>
<proteinExistence type="predicted"/>
<evidence type="ECO:0000256" key="1">
    <source>
        <dbReference type="SAM" id="Phobius"/>
    </source>
</evidence>
<protein>
    <submittedName>
        <fullName evidence="3">Csdl (Ec-ygdl) protein of the hesa/moeb/thif family, part of the csda-e-l sulfur transfer pathway</fullName>
    </submittedName>
</protein>
<keyword evidence="1" id="KW-0472">Membrane</keyword>
<dbReference type="CDD" id="cd00755">
    <property type="entry name" value="YgdL_like"/>
    <property type="match status" value="1"/>
</dbReference>
<dbReference type="PANTHER" id="PTHR43267">
    <property type="entry name" value="TRNA THREONYLCARBAMOYLADENOSINE DEHYDRATASE"/>
    <property type="match status" value="1"/>
</dbReference>
<dbReference type="InterPro" id="IPR045886">
    <property type="entry name" value="ThiF/MoeB/HesA"/>
</dbReference>
<keyword evidence="1" id="KW-1133">Transmembrane helix</keyword>
<gene>
    <name evidence="3" type="ORF">ASZ90_018982</name>
</gene>
<dbReference type="GO" id="GO:0061504">
    <property type="term" value="P:cyclic threonylcarbamoyladenosine biosynthetic process"/>
    <property type="evidence" value="ECO:0007669"/>
    <property type="project" value="TreeGrafter"/>
</dbReference>
<dbReference type="GO" id="GO:0061503">
    <property type="term" value="F:tRNA threonylcarbamoyladenosine dehydratase"/>
    <property type="evidence" value="ECO:0007669"/>
    <property type="project" value="TreeGrafter"/>
</dbReference>
<feature type="domain" description="THIF-type NAD/FAD binding fold" evidence="2">
    <location>
        <begin position="14"/>
        <end position="231"/>
    </location>
</feature>
<dbReference type="Gene3D" id="3.40.50.720">
    <property type="entry name" value="NAD(P)-binding Rossmann-like Domain"/>
    <property type="match status" value="1"/>
</dbReference>
<keyword evidence="1" id="KW-0812">Transmembrane</keyword>
<dbReference type="SUPFAM" id="SSF69572">
    <property type="entry name" value="Activating enzymes of the ubiquitin-like proteins"/>
    <property type="match status" value="1"/>
</dbReference>
<dbReference type="InterPro" id="IPR000594">
    <property type="entry name" value="ThiF_NAD_FAD-bd"/>
</dbReference>
<name>A0A0W8E541_9ZZZZ</name>
<evidence type="ECO:0000259" key="2">
    <source>
        <dbReference type="Pfam" id="PF00899"/>
    </source>
</evidence>